<evidence type="ECO:0000256" key="17">
    <source>
        <dbReference type="SAM" id="MobiDB-lite"/>
    </source>
</evidence>
<keyword evidence="6" id="KW-1003">Cell membrane</keyword>
<keyword evidence="7" id="KW-0997">Cell inner membrane</keyword>
<dbReference type="GO" id="GO:0005524">
    <property type="term" value="F:ATP binding"/>
    <property type="evidence" value="ECO:0007669"/>
    <property type="project" value="UniProtKB-KW"/>
</dbReference>
<reference evidence="22" key="1">
    <citation type="submission" date="2016-10" db="EMBL/GenBank/DDBJ databases">
        <authorList>
            <person name="Varghese N."/>
            <person name="Submissions S."/>
        </authorList>
    </citation>
    <scope>NUCLEOTIDE SEQUENCE [LARGE SCALE GENOMIC DNA]</scope>
    <source>
        <strain evidence="22">DSM 19083</strain>
    </source>
</reference>
<dbReference type="GO" id="GO:0004715">
    <property type="term" value="F:non-membrane spanning protein tyrosine kinase activity"/>
    <property type="evidence" value="ECO:0007669"/>
    <property type="project" value="UniProtKB-EC"/>
</dbReference>
<evidence type="ECO:0000256" key="3">
    <source>
        <dbReference type="ARBA" id="ARBA00007316"/>
    </source>
</evidence>
<evidence type="ECO:0000256" key="4">
    <source>
        <dbReference type="ARBA" id="ARBA00008883"/>
    </source>
</evidence>
<evidence type="ECO:0000259" key="20">
    <source>
        <dbReference type="Pfam" id="PF13614"/>
    </source>
</evidence>
<keyword evidence="11" id="KW-0418">Kinase</keyword>
<dbReference type="STRING" id="285351.SAMN04488035_1916"/>
<keyword evidence="13 18" id="KW-1133">Transmembrane helix</keyword>
<evidence type="ECO:0000256" key="9">
    <source>
        <dbReference type="ARBA" id="ARBA00022692"/>
    </source>
</evidence>
<keyword evidence="12" id="KW-0067">ATP-binding</keyword>
<dbReference type="CDD" id="cd05387">
    <property type="entry name" value="BY-kinase"/>
    <property type="match status" value="1"/>
</dbReference>
<dbReference type="InterPro" id="IPR005702">
    <property type="entry name" value="Wzc-like_C"/>
</dbReference>
<proteinExistence type="inferred from homology"/>
<evidence type="ECO:0000313" key="21">
    <source>
        <dbReference type="EMBL" id="SFF19687.1"/>
    </source>
</evidence>
<evidence type="ECO:0000256" key="12">
    <source>
        <dbReference type="ARBA" id="ARBA00022840"/>
    </source>
</evidence>
<keyword evidence="10" id="KW-0547">Nucleotide-binding</keyword>
<dbReference type="NCBIfam" id="TIGR01007">
    <property type="entry name" value="eps_fam"/>
    <property type="match status" value="1"/>
</dbReference>
<organism evidence="21 22">
    <name type="scientific">Flavimobilis marinus</name>
    <dbReference type="NCBI Taxonomy" id="285351"/>
    <lineage>
        <taxon>Bacteria</taxon>
        <taxon>Bacillati</taxon>
        <taxon>Actinomycetota</taxon>
        <taxon>Actinomycetes</taxon>
        <taxon>Micrococcales</taxon>
        <taxon>Jonesiaceae</taxon>
        <taxon>Flavimobilis</taxon>
    </lineage>
</organism>
<dbReference type="Proteomes" id="UP000198520">
    <property type="component" value="Unassembled WGS sequence"/>
</dbReference>
<evidence type="ECO:0000256" key="7">
    <source>
        <dbReference type="ARBA" id="ARBA00022519"/>
    </source>
</evidence>
<dbReference type="RefSeq" id="WP_093377856.1">
    <property type="nucleotide sequence ID" value="NZ_BNAN01000003.1"/>
</dbReference>
<keyword evidence="15" id="KW-0829">Tyrosine-protein kinase</keyword>
<evidence type="ECO:0000256" key="14">
    <source>
        <dbReference type="ARBA" id="ARBA00023136"/>
    </source>
</evidence>
<gene>
    <name evidence="21" type="ORF">SAMN04488035_1916</name>
</gene>
<comment type="catalytic activity">
    <reaction evidence="16">
        <text>L-tyrosyl-[protein] + ATP = O-phospho-L-tyrosyl-[protein] + ADP + H(+)</text>
        <dbReference type="Rhea" id="RHEA:10596"/>
        <dbReference type="Rhea" id="RHEA-COMP:10136"/>
        <dbReference type="Rhea" id="RHEA-COMP:20101"/>
        <dbReference type="ChEBI" id="CHEBI:15378"/>
        <dbReference type="ChEBI" id="CHEBI:30616"/>
        <dbReference type="ChEBI" id="CHEBI:46858"/>
        <dbReference type="ChEBI" id="CHEBI:61978"/>
        <dbReference type="ChEBI" id="CHEBI:456216"/>
        <dbReference type="EC" id="2.7.10.2"/>
    </reaction>
</comment>
<evidence type="ECO:0000313" key="22">
    <source>
        <dbReference type="Proteomes" id="UP000198520"/>
    </source>
</evidence>
<keyword evidence="8" id="KW-0808">Transferase</keyword>
<dbReference type="Gene3D" id="3.40.50.300">
    <property type="entry name" value="P-loop containing nucleotide triphosphate hydrolases"/>
    <property type="match status" value="1"/>
</dbReference>
<evidence type="ECO:0000256" key="6">
    <source>
        <dbReference type="ARBA" id="ARBA00022475"/>
    </source>
</evidence>
<comment type="similarity">
    <text evidence="2">Belongs to the CpsC/CapA family.</text>
</comment>
<evidence type="ECO:0000256" key="8">
    <source>
        <dbReference type="ARBA" id="ARBA00022679"/>
    </source>
</evidence>
<dbReference type="GO" id="GO:0005886">
    <property type="term" value="C:plasma membrane"/>
    <property type="evidence" value="ECO:0007669"/>
    <property type="project" value="UniProtKB-SubCell"/>
</dbReference>
<evidence type="ECO:0000256" key="11">
    <source>
        <dbReference type="ARBA" id="ARBA00022777"/>
    </source>
</evidence>
<keyword evidence="14 18" id="KW-0472">Membrane</keyword>
<dbReference type="EMBL" id="FONZ01000003">
    <property type="protein sequence ID" value="SFF19687.1"/>
    <property type="molecule type" value="Genomic_DNA"/>
</dbReference>
<evidence type="ECO:0000256" key="13">
    <source>
        <dbReference type="ARBA" id="ARBA00022989"/>
    </source>
</evidence>
<accession>A0A1I2GS79</accession>
<evidence type="ECO:0000256" key="2">
    <source>
        <dbReference type="ARBA" id="ARBA00006683"/>
    </source>
</evidence>
<feature type="compositionally biased region" description="Basic residues" evidence="17">
    <location>
        <begin position="456"/>
        <end position="467"/>
    </location>
</feature>
<dbReference type="PANTHER" id="PTHR32309">
    <property type="entry name" value="TYROSINE-PROTEIN KINASE"/>
    <property type="match status" value="1"/>
</dbReference>
<evidence type="ECO:0000256" key="1">
    <source>
        <dbReference type="ARBA" id="ARBA00004429"/>
    </source>
</evidence>
<keyword evidence="22" id="KW-1185">Reference proteome</keyword>
<feature type="domain" description="AAA" evidence="20">
    <location>
        <begin position="270"/>
        <end position="390"/>
    </location>
</feature>
<evidence type="ECO:0000256" key="5">
    <source>
        <dbReference type="ARBA" id="ARBA00011903"/>
    </source>
</evidence>
<dbReference type="InterPro" id="IPR003856">
    <property type="entry name" value="LPS_length_determ_N"/>
</dbReference>
<feature type="domain" description="Polysaccharide chain length determinant N-terminal" evidence="19">
    <location>
        <begin position="2"/>
        <end position="88"/>
    </location>
</feature>
<dbReference type="InterPro" id="IPR027417">
    <property type="entry name" value="P-loop_NTPase"/>
</dbReference>
<comment type="subcellular location">
    <subcellularLocation>
        <location evidence="1">Cell inner membrane</location>
        <topology evidence="1">Multi-pass membrane protein</topology>
    </subcellularLocation>
</comment>
<sequence>MELQDYVAILRKRWVSILLITLACVGAAVGATMLMTPTYEARAQVYVSVRTGGTTSDLVQGSNFTQNQVKSYTDLVTSPRVLQPVIDEFSLPVTSDELAESVSASSPLGTALINISVSDPDARAASDIANAVADSLATEVTALEKPVGEVSPVQVSTTRGATPPEDPASPSLKLNLALGLLVGLAAGLGYAVLRHVLDTKVRTDADIAQVTDASVIGTIAYDNDAPEHPLIVQTDPHSLRAEAFRRLRTNLQFLDVEDRSNVTVITSSVPGEGKTTTSINLAATVADAGQRVLLIDADMRRPSVAKYMGIEGHVGLTTVLIGRATMEDVVQPFGAGSLDVLAAGQTPPNPSELLGSGAMGELLERASAAYDVVIIDTPPLLPVTDATILARRTGGAIVVVGAERIQRAQLAESLSSLETAGARALGVVLNRAKRTKSDSYSYYDYRSDLAPSAKSNKTRTKPAKARRSTPAEPSFVPPAPATAPRHVPSRSQQRGAARPSWPPLQ</sequence>
<dbReference type="OrthoDB" id="9812433at2"/>
<dbReference type="GO" id="GO:0042802">
    <property type="term" value="F:identical protein binding"/>
    <property type="evidence" value="ECO:0007669"/>
    <property type="project" value="UniProtKB-ARBA"/>
</dbReference>
<dbReference type="EC" id="2.7.10.2" evidence="5"/>
<comment type="similarity">
    <text evidence="3">Belongs to the CpsD/CapB family.</text>
</comment>
<evidence type="ECO:0000256" key="18">
    <source>
        <dbReference type="SAM" id="Phobius"/>
    </source>
</evidence>
<comment type="similarity">
    <text evidence="4">Belongs to the etk/wzc family.</text>
</comment>
<dbReference type="Pfam" id="PF02706">
    <property type="entry name" value="Wzz"/>
    <property type="match status" value="1"/>
</dbReference>
<dbReference type="FunFam" id="3.40.50.300:FF:000527">
    <property type="entry name" value="Tyrosine-protein kinase etk"/>
    <property type="match status" value="1"/>
</dbReference>
<dbReference type="Pfam" id="PF13614">
    <property type="entry name" value="AAA_31"/>
    <property type="match status" value="1"/>
</dbReference>
<dbReference type="AlphaFoldDB" id="A0A1I2GS79"/>
<feature type="transmembrane region" description="Helical" evidence="18">
    <location>
        <begin position="14"/>
        <end position="34"/>
    </location>
</feature>
<evidence type="ECO:0000256" key="16">
    <source>
        <dbReference type="ARBA" id="ARBA00051245"/>
    </source>
</evidence>
<evidence type="ECO:0000256" key="15">
    <source>
        <dbReference type="ARBA" id="ARBA00023137"/>
    </source>
</evidence>
<dbReference type="SUPFAM" id="SSF52540">
    <property type="entry name" value="P-loop containing nucleoside triphosphate hydrolases"/>
    <property type="match status" value="1"/>
</dbReference>
<keyword evidence="9 18" id="KW-0812">Transmembrane</keyword>
<evidence type="ECO:0000256" key="10">
    <source>
        <dbReference type="ARBA" id="ARBA00022741"/>
    </source>
</evidence>
<dbReference type="InterPro" id="IPR050445">
    <property type="entry name" value="Bact_polysacc_biosynth/exp"/>
</dbReference>
<dbReference type="InterPro" id="IPR025669">
    <property type="entry name" value="AAA_dom"/>
</dbReference>
<protein>
    <recommendedName>
        <fullName evidence="5">non-specific protein-tyrosine kinase</fullName>
        <ecNumber evidence="5">2.7.10.2</ecNumber>
    </recommendedName>
</protein>
<feature type="region of interest" description="Disordered" evidence="17">
    <location>
        <begin position="148"/>
        <end position="168"/>
    </location>
</feature>
<feature type="region of interest" description="Disordered" evidence="17">
    <location>
        <begin position="452"/>
        <end position="505"/>
    </location>
</feature>
<name>A0A1I2GS79_9MICO</name>
<evidence type="ECO:0000259" key="19">
    <source>
        <dbReference type="Pfam" id="PF02706"/>
    </source>
</evidence>
<dbReference type="PANTHER" id="PTHR32309:SF13">
    <property type="entry name" value="FERRIC ENTEROBACTIN TRANSPORT PROTEIN FEPE"/>
    <property type="match status" value="1"/>
</dbReference>